<evidence type="ECO:0000313" key="3">
    <source>
        <dbReference type="EMBL" id="KAF2705917.1"/>
    </source>
</evidence>
<dbReference type="PANTHER" id="PTHR14689">
    <property type="entry name" value="PHORBOL-ESTER_DAG-TYPE DOMAIN-CONTAINING PROTEIN"/>
    <property type="match status" value="1"/>
</dbReference>
<feature type="domain" description="DUF4211" evidence="2">
    <location>
        <begin position="328"/>
        <end position="467"/>
    </location>
</feature>
<protein>
    <recommendedName>
        <fullName evidence="2">DUF4211 domain-containing protein</fullName>
    </recommendedName>
</protein>
<dbReference type="Pfam" id="PF13926">
    <property type="entry name" value="DUF4211"/>
    <property type="match status" value="1"/>
</dbReference>
<evidence type="ECO:0000256" key="1">
    <source>
        <dbReference type="SAM" id="MobiDB-lite"/>
    </source>
</evidence>
<sequence>MPPKRSRAPRQTKLDFSPKPKPKPTASVRQISPSSDESPVQPSKKRKLDLGRETERGMKLGLPISSNPMGMFGSSDNEAFSGASSSSESEEIPDKGPATRRKKQTAIRRSPVPAPVKANKSAKKTFVVPQEISSRSEDDSEEQIPRKRKPKMQQRPVKPVRAKRRQKSPELVELSTDEEEEEEEQSDSEEDVPRKTKRPEVDPQEQEDLEDDLEFLQSSPPAAKAGLRSRYTRPLTQREKTLEALKRKRGSTGGEPSSSATTPGRKRAIVLSDSDDSELEVIAEEDSDVEEDELNEDEDDEEEDESDGAVTPETNALDMFHEDVNDVEFIDDDGNIPIGAPSDHASIPIEFTALSRAKPRELFKYAVEWMVHKKINPAFPRDDEIYTLTFRKLDDEVNGLANSKFSSSIWAPDFTRALRARPNILLNELGEHLKAVMSPHCEACNRKTHPASWEISLTGSPYNKDTLEPITADSDSDSDSDSSASSSSSNDSEANLNGEKPTYNATGERIPPESKTFTLGSTCKANAQMAHTLHHWRYHLNSWVVDYLVREGHCTPEKVIERDSWREKKRAKAANKIVDKMQKEGEIKSLHKLYKAQVDYAFEAKNDYQQGWGRR</sequence>
<feature type="compositionally biased region" description="Polar residues" evidence="1">
    <location>
        <begin position="27"/>
        <end position="41"/>
    </location>
</feature>
<keyword evidence="4" id="KW-1185">Reference proteome</keyword>
<feature type="region of interest" description="Disordered" evidence="1">
    <location>
        <begin position="1"/>
        <end position="315"/>
    </location>
</feature>
<dbReference type="OrthoDB" id="21499at2759"/>
<feature type="compositionally biased region" description="Basic and acidic residues" evidence="1">
    <location>
        <begin position="48"/>
        <end position="58"/>
    </location>
</feature>
<feature type="compositionally biased region" description="Low complexity" evidence="1">
    <location>
        <begin position="481"/>
        <end position="492"/>
    </location>
</feature>
<reference evidence="3" key="1">
    <citation type="journal article" date="2020" name="Stud. Mycol.">
        <title>101 Dothideomycetes genomes: a test case for predicting lifestyles and emergence of pathogens.</title>
        <authorList>
            <person name="Haridas S."/>
            <person name="Albert R."/>
            <person name="Binder M."/>
            <person name="Bloem J."/>
            <person name="Labutti K."/>
            <person name="Salamov A."/>
            <person name="Andreopoulos B."/>
            <person name="Baker S."/>
            <person name="Barry K."/>
            <person name="Bills G."/>
            <person name="Bluhm B."/>
            <person name="Cannon C."/>
            <person name="Castanera R."/>
            <person name="Culley D."/>
            <person name="Daum C."/>
            <person name="Ezra D."/>
            <person name="Gonzalez J."/>
            <person name="Henrissat B."/>
            <person name="Kuo A."/>
            <person name="Liang C."/>
            <person name="Lipzen A."/>
            <person name="Lutzoni F."/>
            <person name="Magnuson J."/>
            <person name="Mondo S."/>
            <person name="Nolan M."/>
            <person name="Ohm R."/>
            <person name="Pangilinan J."/>
            <person name="Park H.-J."/>
            <person name="Ramirez L."/>
            <person name="Alfaro M."/>
            <person name="Sun H."/>
            <person name="Tritt A."/>
            <person name="Yoshinaga Y."/>
            <person name="Zwiers L.-H."/>
            <person name="Turgeon B."/>
            <person name="Goodwin S."/>
            <person name="Spatafora J."/>
            <person name="Crous P."/>
            <person name="Grigoriev I."/>
        </authorList>
    </citation>
    <scope>NUCLEOTIDE SEQUENCE</scope>
    <source>
        <strain evidence="3">CBS 279.74</strain>
    </source>
</reference>
<dbReference type="GO" id="GO:0005634">
    <property type="term" value="C:nucleus"/>
    <property type="evidence" value="ECO:0007669"/>
    <property type="project" value="TreeGrafter"/>
</dbReference>
<feature type="compositionally biased region" description="Basic residues" evidence="1">
    <location>
        <begin position="1"/>
        <end position="10"/>
    </location>
</feature>
<feature type="compositionally biased region" description="Acidic residues" evidence="1">
    <location>
        <begin position="273"/>
        <end position="307"/>
    </location>
</feature>
<feature type="compositionally biased region" description="Acidic residues" evidence="1">
    <location>
        <begin position="175"/>
        <end position="190"/>
    </location>
</feature>
<feature type="compositionally biased region" description="Basic and acidic residues" evidence="1">
    <location>
        <begin position="191"/>
        <end position="201"/>
    </location>
</feature>
<name>A0A6G1K0J5_9PLEO</name>
<accession>A0A6G1K0J5</accession>
<dbReference type="AlphaFoldDB" id="A0A6G1K0J5"/>
<dbReference type="EMBL" id="MU005777">
    <property type="protein sequence ID" value="KAF2705917.1"/>
    <property type="molecule type" value="Genomic_DNA"/>
</dbReference>
<feature type="compositionally biased region" description="Basic residues" evidence="1">
    <location>
        <begin position="146"/>
        <end position="166"/>
    </location>
</feature>
<organism evidence="3 4">
    <name type="scientific">Pleomassaria siparia CBS 279.74</name>
    <dbReference type="NCBI Taxonomy" id="1314801"/>
    <lineage>
        <taxon>Eukaryota</taxon>
        <taxon>Fungi</taxon>
        <taxon>Dikarya</taxon>
        <taxon>Ascomycota</taxon>
        <taxon>Pezizomycotina</taxon>
        <taxon>Dothideomycetes</taxon>
        <taxon>Pleosporomycetidae</taxon>
        <taxon>Pleosporales</taxon>
        <taxon>Pleomassariaceae</taxon>
        <taxon>Pleomassaria</taxon>
    </lineage>
</organism>
<dbReference type="PANTHER" id="PTHR14689:SF0">
    <property type="entry name" value="COILED-COIL DOMAIN-CONTAINING PROTEIN 82"/>
    <property type="match status" value="1"/>
</dbReference>
<dbReference type="InterPro" id="IPR025451">
    <property type="entry name" value="DUF4211"/>
</dbReference>
<proteinExistence type="predicted"/>
<feature type="compositionally biased region" description="Basic and acidic residues" evidence="1">
    <location>
        <begin position="236"/>
        <end position="245"/>
    </location>
</feature>
<evidence type="ECO:0000313" key="4">
    <source>
        <dbReference type="Proteomes" id="UP000799428"/>
    </source>
</evidence>
<gene>
    <name evidence="3" type="ORF">K504DRAFT_493759</name>
</gene>
<evidence type="ECO:0000259" key="2">
    <source>
        <dbReference type="Pfam" id="PF13926"/>
    </source>
</evidence>
<feature type="region of interest" description="Disordered" evidence="1">
    <location>
        <begin position="464"/>
        <end position="517"/>
    </location>
</feature>
<feature type="compositionally biased region" description="Low complexity" evidence="1">
    <location>
        <begin position="74"/>
        <end position="87"/>
    </location>
</feature>
<feature type="compositionally biased region" description="Acidic residues" evidence="1">
    <location>
        <begin position="202"/>
        <end position="214"/>
    </location>
</feature>
<dbReference type="Proteomes" id="UP000799428">
    <property type="component" value="Unassembled WGS sequence"/>
</dbReference>